<keyword evidence="6" id="KW-1185">Reference proteome</keyword>
<keyword evidence="2" id="KW-0946">Virion</keyword>
<gene>
    <name evidence="5" type="ORF">MK13_00102</name>
</gene>
<evidence type="ECO:0000256" key="2">
    <source>
        <dbReference type="ARBA" id="ARBA00022844"/>
    </source>
</evidence>
<protein>
    <recommendedName>
        <fullName evidence="4">Tail spike TSP1/Gp66 N-terminal domain-containing protein</fullName>
    </recommendedName>
</protein>
<comment type="subcellular location">
    <subcellularLocation>
        <location evidence="1">Virion</location>
    </subcellularLocation>
</comment>
<name>A0A513QBK1_9CAUD</name>
<dbReference type="Gene3D" id="2.10.10.80">
    <property type="match status" value="1"/>
</dbReference>
<evidence type="ECO:0000313" key="6">
    <source>
        <dbReference type="Proteomes" id="UP000320418"/>
    </source>
</evidence>
<dbReference type="Gene3D" id="2.160.20.10">
    <property type="entry name" value="Single-stranded right-handed beta-helix, Pectin lyase-like"/>
    <property type="match status" value="1"/>
</dbReference>
<evidence type="ECO:0000259" key="4">
    <source>
        <dbReference type="Pfam" id="PF18668"/>
    </source>
</evidence>
<dbReference type="GO" id="GO:0044423">
    <property type="term" value="C:virion component"/>
    <property type="evidence" value="ECO:0007669"/>
    <property type="project" value="UniProtKB-KW"/>
</dbReference>
<dbReference type="EMBL" id="MK509462">
    <property type="protein sequence ID" value="QBJ04331.1"/>
    <property type="molecule type" value="Genomic_DNA"/>
</dbReference>
<dbReference type="Proteomes" id="UP000320418">
    <property type="component" value="Segment"/>
</dbReference>
<feature type="domain" description="Tail spike TSP1/Gp66 N-terminal" evidence="4">
    <location>
        <begin position="37"/>
        <end position="91"/>
    </location>
</feature>
<feature type="region of interest" description="Disordered" evidence="3">
    <location>
        <begin position="1"/>
        <end position="20"/>
    </location>
</feature>
<dbReference type="SUPFAM" id="SSF51126">
    <property type="entry name" value="Pectin lyase-like"/>
    <property type="match status" value="1"/>
</dbReference>
<evidence type="ECO:0000256" key="1">
    <source>
        <dbReference type="ARBA" id="ARBA00004328"/>
    </source>
</evidence>
<dbReference type="InterPro" id="IPR040775">
    <property type="entry name" value="Tail_spike_N"/>
</dbReference>
<evidence type="ECO:0000256" key="3">
    <source>
        <dbReference type="SAM" id="MobiDB-lite"/>
    </source>
</evidence>
<dbReference type="GO" id="GO:0051701">
    <property type="term" value="P:biological process involved in interaction with host"/>
    <property type="evidence" value="ECO:0007669"/>
    <property type="project" value="UniProtKB-ARBA"/>
</dbReference>
<dbReference type="SMART" id="SM00710">
    <property type="entry name" value="PbH1"/>
    <property type="match status" value="5"/>
</dbReference>
<feature type="compositionally biased region" description="Polar residues" evidence="3">
    <location>
        <begin position="1"/>
        <end position="10"/>
    </location>
</feature>
<accession>A0A513QBK1</accession>
<reference evidence="5 6" key="1">
    <citation type="submission" date="2019-02" db="EMBL/GenBank/DDBJ databases">
        <title>Prevalence of Shigella boydii in Bangladesh: Isolation and characterization of a rare phage that can robustly identify Shigella boydii type 1.</title>
        <authorList>
            <person name="Akter M."/>
            <person name="Brown N."/>
            <person name="Clokie M."/>
            <person name="Yeasmin M."/>
            <person name="Tareq T."/>
            <person name="Baddam R."/>
            <person name="Azad M.A.K."/>
            <person name="Ghosh A.N."/>
            <person name="Ahmed N."/>
            <person name="Talukder K.A."/>
        </authorList>
    </citation>
    <scope>NUCLEOTIDE SEQUENCE [LARGE SCALE GENOMIC DNA]</scope>
</reference>
<proteinExistence type="predicted"/>
<dbReference type="GO" id="GO:0019058">
    <property type="term" value="P:viral life cycle"/>
    <property type="evidence" value="ECO:0007669"/>
    <property type="project" value="UniProtKB-ARBA"/>
</dbReference>
<dbReference type="InterPro" id="IPR006626">
    <property type="entry name" value="PbH1"/>
</dbReference>
<dbReference type="InterPro" id="IPR012334">
    <property type="entry name" value="Pectin_lyas_fold"/>
</dbReference>
<dbReference type="Pfam" id="PF18668">
    <property type="entry name" value="Tail_spike_N"/>
    <property type="match status" value="1"/>
</dbReference>
<sequence>MNPQFNQPKGSTAKEINKNPRELWRRTLSELGLNLVEGSFEDGATVATATDVVWHINGAQCYTWGGSLPKTVDKNSTPQSTGGISGEAWKKYDETSQVTTPGYYGGTCFPTENNLSLAVGDIIPSGVMFVRIDGNLMMMSSSLTEPVTVTSFDQTVINGLHELYPVSFFNEVITGWKIAQNDAQLTRLLPKAGNIYIGYSPVKVEGIFIIQGDIRLKPLLPKVTVDSRQFWLRSPRAWNETNQEYDYTAYDIRIVGNFLFDFYRQDASFDPGVGLAMQSAGTLELSGCELQGAWRSNVTMDYGRWSIADNLYSHDCGRGQIQNPDGSNRNGMAIIVGNATEAHIHHIRTRTTWASSVFVDSYRPGRTLNVMIHDVSINGSGGNGLRLQSDDLVTGVGGGQGTAITRVNISGVTIKNCESHGIRANFTNGSVTGVYIESCNAGIAIEGSSDVTYDNITIRNCSQPILCRYYPVVCTRLRFSNILISGHTDWAVFFLRKDGSSHTVNLGDIEFDGLTIHCTQPGSKAVMINCGSNATATSDITMKNVRIVGAFPDTDGTALCQIHNARHIEVDNWNIRGVNGLPSSYLYAQASQSLNVHRLVGVQPFGTVDRPIECVGVAGHVNIVNCSVPVTTNGILYTSTPASRYEEGNQFYNSAQPQQFPFTNAGQLRGGDVNTLTTTQLANIVATLINDISLGKFVIR</sequence>
<organism evidence="5 6">
    <name type="scientific">Shigella phage MK-13</name>
    <dbReference type="NCBI Taxonomy" id="2530042"/>
    <lineage>
        <taxon>Viruses</taxon>
        <taxon>Duplodnaviria</taxon>
        <taxon>Heunggongvirae</taxon>
        <taxon>Uroviricota</taxon>
        <taxon>Caudoviricetes</taxon>
        <taxon>Pantevenvirales</taxon>
        <taxon>Ackermannviridae</taxon>
        <taxon>Aglimvirinae</taxon>
        <taxon>Agtrevirus</taxon>
        <taxon>Agtrevirus MK13</taxon>
    </lineage>
</organism>
<evidence type="ECO:0000313" key="5">
    <source>
        <dbReference type="EMBL" id="QBJ04331.1"/>
    </source>
</evidence>
<dbReference type="InterPro" id="IPR011050">
    <property type="entry name" value="Pectin_lyase_fold/virulence"/>
</dbReference>